<evidence type="ECO:0000256" key="1">
    <source>
        <dbReference type="ARBA" id="ARBA00004141"/>
    </source>
</evidence>
<dbReference type="Proteomes" id="UP000224080">
    <property type="component" value="Unassembled WGS sequence"/>
</dbReference>
<gene>
    <name evidence="8" type="ORF">GX51_00389</name>
</gene>
<evidence type="ECO:0000256" key="7">
    <source>
        <dbReference type="SAM" id="MobiDB-lite"/>
    </source>
</evidence>
<organism evidence="8 9">
    <name type="scientific">Blastomyces parvus</name>
    <dbReference type="NCBI Taxonomy" id="2060905"/>
    <lineage>
        <taxon>Eukaryota</taxon>
        <taxon>Fungi</taxon>
        <taxon>Dikarya</taxon>
        <taxon>Ascomycota</taxon>
        <taxon>Pezizomycotina</taxon>
        <taxon>Eurotiomycetes</taxon>
        <taxon>Eurotiomycetidae</taxon>
        <taxon>Onygenales</taxon>
        <taxon>Ajellomycetaceae</taxon>
        <taxon>Blastomyces</taxon>
    </lineage>
</organism>
<dbReference type="InterPro" id="IPR007274">
    <property type="entry name" value="Cop_transporter"/>
</dbReference>
<feature type="region of interest" description="Disordered" evidence="7">
    <location>
        <begin position="111"/>
        <end position="133"/>
    </location>
</feature>
<comment type="similarity">
    <text evidence="2 6">Belongs to the copper transporter (Ctr) (TC 1.A.56) family. SLC31A subfamily.</text>
</comment>
<keyword evidence="6" id="KW-0406">Ion transport</keyword>
<evidence type="ECO:0000256" key="4">
    <source>
        <dbReference type="ARBA" id="ARBA00022989"/>
    </source>
</evidence>
<comment type="caution">
    <text evidence="8">The sequence shown here is derived from an EMBL/GenBank/DDBJ whole genome shotgun (WGS) entry which is preliminary data.</text>
</comment>
<feature type="transmembrane region" description="Helical" evidence="6">
    <location>
        <begin position="166"/>
        <end position="184"/>
    </location>
</feature>
<evidence type="ECO:0000256" key="6">
    <source>
        <dbReference type="RuleBase" id="RU367022"/>
    </source>
</evidence>
<name>A0A2B7XL91_9EURO</name>
<dbReference type="PANTHER" id="PTHR12483">
    <property type="entry name" value="SOLUTE CARRIER FAMILY 31 COPPER TRANSPORTERS"/>
    <property type="match status" value="1"/>
</dbReference>
<keyword evidence="5 6" id="KW-0472">Membrane</keyword>
<keyword evidence="6" id="KW-0186">Copper</keyword>
<evidence type="ECO:0000256" key="3">
    <source>
        <dbReference type="ARBA" id="ARBA00022692"/>
    </source>
</evidence>
<comment type="subcellular location">
    <subcellularLocation>
        <location evidence="1 6">Membrane</location>
        <topology evidence="1 6">Multi-pass membrane protein</topology>
    </subcellularLocation>
</comment>
<proteinExistence type="inferred from homology"/>
<dbReference type="OrthoDB" id="161814at2759"/>
<feature type="transmembrane region" description="Helical" evidence="6">
    <location>
        <begin position="63"/>
        <end position="81"/>
    </location>
</feature>
<reference evidence="8 9" key="1">
    <citation type="submission" date="2017-10" db="EMBL/GenBank/DDBJ databases">
        <title>Comparative genomics in systemic dimorphic fungi from Ajellomycetaceae.</title>
        <authorList>
            <person name="Munoz J.F."/>
            <person name="Mcewen J.G."/>
            <person name="Clay O.K."/>
            <person name="Cuomo C.A."/>
        </authorList>
    </citation>
    <scope>NUCLEOTIDE SEQUENCE [LARGE SCALE GENOMIC DNA]</scope>
    <source>
        <strain evidence="8 9">UAMH130</strain>
    </source>
</reference>
<evidence type="ECO:0000256" key="5">
    <source>
        <dbReference type="ARBA" id="ARBA00023136"/>
    </source>
</evidence>
<sequence length="213" mass="23642">MDLSPSMTHGASMPAPTFASKMSMGGMGHMGSSNACKISMLWNWNVINACFISSTWRITSRGMFAGSCIGVILLVMSLEFLRRAGYEFDKYIAGRSNIYSGRLQRIIMSPKSTSGDLRSPTEAQIKPPNRAPRPTLLQHTARSLLHMVQFGVAYFIMLLAMYYNGYIIICILIGSFLGSFVFSWKSDEPNDACKVTKSYPSALRPDQSTELLH</sequence>
<keyword evidence="4 6" id="KW-1133">Transmembrane helix</keyword>
<dbReference type="GO" id="GO:0005375">
    <property type="term" value="F:copper ion transmembrane transporter activity"/>
    <property type="evidence" value="ECO:0007669"/>
    <property type="project" value="UniProtKB-UniRule"/>
</dbReference>
<keyword evidence="3 6" id="KW-0812">Transmembrane</keyword>
<evidence type="ECO:0000256" key="2">
    <source>
        <dbReference type="ARBA" id="ARBA00006921"/>
    </source>
</evidence>
<dbReference type="AlphaFoldDB" id="A0A2B7XL91"/>
<keyword evidence="9" id="KW-1185">Reference proteome</keyword>
<dbReference type="PANTHER" id="PTHR12483:SF73">
    <property type="entry name" value="COPPER TRANSPORT PROTEIN CTR3"/>
    <property type="match status" value="1"/>
</dbReference>
<dbReference type="STRING" id="2060905.A0A2B7XL91"/>
<accession>A0A2B7XL91</accession>
<evidence type="ECO:0000313" key="9">
    <source>
        <dbReference type="Proteomes" id="UP000224080"/>
    </source>
</evidence>
<dbReference type="EMBL" id="PDNC01000003">
    <property type="protein sequence ID" value="PGH09709.1"/>
    <property type="molecule type" value="Genomic_DNA"/>
</dbReference>
<keyword evidence="6" id="KW-0187">Copper transport</keyword>
<keyword evidence="6" id="KW-0813">Transport</keyword>
<dbReference type="GO" id="GO:0016020">
    <property type="term" value="C:membrane"/>
    <property type="evidence" value="ECO:0007669"/>
    <property type="project" value="UniProtKB-SubCell"/>
</dbReference>
<dbReference type="Pfam" id="PF04145">
    <property type="entry name" value="Ctr"/>
    <property type="match status" value="1"/>
</dbReference>
<protein>
    <recommendedName>
        <fullName evidence="6">Copper transport protein</fullName>
    </recommendedName>
</protein>
<evidence type="ECO:0000313" key="8">
    <source>
        <dbReference type="EMBL" id="PGH09709.1"/>
    </source>
</evidence>